<evidence type="ECO:0000313" key="2">
    <source>
        <dbReference type="Proteomes" id="UP000237105"/>
    </source>
</evidence>
<gene>
    <name evidence="1" type="ORF">PanWU01x14_312600</name>
</gene>
<accession>A0A2P5APE6</accession>
<organism evidence="1 2">
    <name type="scientific">Parasponia andersonii</name>
    <name type="common">Sponia andersonii</name>
    <dbReference type="NCBI Taxonomy" id="3476"/>
    <lineage>
        <taxon>Eukaryota</taxon>
        <taxon>Viridiplantae</taxon>
        <taxon>Streptophyta</taxon>
        <taxon>Embryophyta</taxon>
        <taxon>Tracheophyta</taxon>
        <taxon>Spermatophyta</taxon>
        <taxon>Magnoliopsida</taxon>
        <taxon>eudicotyledons</taxon>
        <taxon>Gunneridae</taxon>
        <taxon>Pentapetalae</taxon>
        <taxon>rosids</taxon>
        <taxon>fabids</taxon>
        <taxon>Rosales</taxon>
        <taxon>Cannabaceae</taxon>
        <taxon>Parasponia</taxon>
    </lineage>
</organism>
<dbReference type="Proteomes" id="UP000237105">
    <property type="component" value="Unassembled WGS sequence"/>
</dbReference>
<comment type="caution">
    <text evidence="1">The sequence shown here is derived from an EMBL/GenBank/DDBJ whole genome shotgun (WGS) entry which is preliminary data.</text>
</comment>
<reference evidence="2" key="1">
    <citation type="submission" date="2016-06" db="EMBL/GenBank/DDBJ databases">
        <title>Parallel loss of symbiosis genes in relatives of nitrogen-fixing non-legume Parasponia.</title>
        <authorList>
            <person name="Van Velzen R."/>
            <person name="Holmer R."/>
            <person name="Bu F."/>
            <person name="Rutten L."/>
            <person name="Van Zeijl A."/>
            <person name="Liu W."/>
            <person name="Santuari L."/>
            <person name="Cao Q."/>
            <person name="Sharma T."/>
            <person name="Shen D."/>
            <person name="Roswanjaya Y."/>
            <person name="Wardhani T."/>
            <person name="Kalhor M.S."/>
            <person name="Jansen J."/>
            <person name="Van den Hoogen J."/>
            <person name="Gungor B."/>
            <person name="Hartog M."/>
            <person name="Hontelez J."/>
            <person name="Verver J."/>
            <person name="Yang W.-C."/>
            <person name="Schijlen E."/>
            <person name="Repin R."/>
            <person name="Schilthuizen M."/>
            <person name="Schranz E."/>
            <person name="Heidstra R."/>
            <person name="Miyata K."/>
            <person name="Fedorova E."/>
            <person name="Kohlen W."/>
            <person name="Bisseling T."/>
            <person name="Smit S."/>
            <person name="Geurts R."/>
        </authorList>
    </citation>
    <scope>NUCLEOTIDE SEQUENCE [LARGE SCALE GENOMIC DNA]</scope>
    <source>
        <strain evidence="2">cv. WU1-14</strain>
    </source>
</reference>
<feature type="non-terminal residue" evidence="1">
    <location>
        <position position="1"/>
    </location>
</feature>
<proteinExistence type="predicted"/>
<dbReference type="AlphaFoldDB" id="A0A2P5APE6"/>
<dbReference type="EMBL" id="JXTB01000495">
    <property type="protein sequence ID" value="PON38426.1"/>
    <property type="molecule type" value="Genomic_DNA"/>
</dbReference>
<evidence type="ECO:0000313" key="1">
    <source>
        <dbReference type="EMBL" id="PON38426.1"/>
    </source>
</evidence>
<keyword evidence="2" id="KW-1185">Reference proteome</keyword>
<name>A0A2P5APE6_PARAD</name>
<protein>
    <submittedName>
        <fullName evidence="1">Uncharacterized protein</fullName>
    </submittedName>
</protein>
<sequence length="121" mass="14062">PLEDLILIMSSHLINLSFLRLSILHATYVSVRPYEALHYWNLSVLIDLVKSSAKFSLVCIFKCLHLYLLLLLEQNDIGRLYALFWNERLDFLQCARHSDCHKTEKSSLVCARAPLITFEPK</sequence>